<dbReference type="Gene3D" id="3.40.50.11940">
    <property type="match status" value="1"/>
</dbReference>
<reference evidence="1" key="1">
    <citation type="submission" date="2021-09" db="EMBL/GenBank/DDBJ databases">
        <title>Lactobacillus species from Apis mellifera, Switzerland.</title>
        <authorList>
            <person name="Pfister J."/>
            <person name="Brown A."/>
            <person name="Neumann P."/>
            <person name="Collaud A."/>
            <person name="Retschnig G."/>
            <person name="Perreten V."/>
        </authorList>
    </citation>
    <scope>NUCLEOTIDE SEQUENCE</scope>
    <source>
        <strain evidence="1">IBH002</strain>
    </source>
</reference>
<gene>
    <name evidence="1" type="primary">csn2</name>
    <name evidence="1" type="ORF">LDX53_01720</name>
</gene>
<dbReference type="Proteomes" id="UP001164557">
    <property type="component" value="Chromosome"/>
</dbReference>
<accession>A0AA47GH97</accession>
<name>A0AA47GH97_9LACO</name>
<protein>
    <submittedName>
        <fullName evidence="1">Type II-A CRISPR-associated protein Csn2</fullName>
    </submittedName>
</protein>
<evidence type="ECO:0000313" key="2">
    <source>
        <dbReference type="Proteomes" id="UP001164557"/>
    </source>
</evidence>
<evidence type="ECO:0000313" key="1">
    <source>
        <dbReference type="EMBL" id="UZX29978.1"/>
    </source>
</evidence>
<dbReference type="EMBL" id="CP084389">
    <property type="protein sequence ID" value="UZX29978.1"/>
    <property type="molecule type" value="Genomic_DNA"/>
</dbReference>
<dbReference type="InterPro" id="IPR038600">
    <property type="entry name" value="Csn2_sf"/>
</dbReference>
<dbReference type="AlphaFoldDB" id="A0AA47GH97"/>
<sequence length="222" mass="25859">MNLSYLTHKKWVLKKFGVKIIATGSPIAYRDLIQGFQGQNQLLLCSDDNYDALNISETFDFIGDPLLSGDITKKYMTHIVSSYITNLDEENRNKVIKSFYNLETTLHDTLLLEDLPLEITFDEDLKKLLKLTDVHLDKTILNSPYGIIETVLRIHQVCNLRTIPVICNVDHYIEEREWQELASLVTQMKLIVILIEFTDAKNLQIPKDIPFYYIDKDLVDWY</sequence>
<proteinExistence type="predicted"/>
<dbReference type="NCBIfam" id="TIGR01866">
    <property type="entry name" value="cas_Csn2"/>
    <property type="match status" value="1"/>
</dbReference>
<keyword evidence="2" id="KW-1185">Reference proteome</keyword>
<dbReference type="RefSeq" id="WP_046326729.1">
    <property type="nucleotide sequence ID" value="NZ_CP084389.1"/>
</dbReference>
<organism evidence="1 2">
    <name type="scientific">Lactobacillus helsingborgensis</name>
    <dbReference type="NCBI Taxonomy" id="1218494"/>
    <lineage>
        <taxon>Bacteria</taxon>
        <taxon>Bacillati</taxon>
        <taxon>Bacillota</taxon>
        <taxon>Bacilli</taxon>
        <taxon>Lactobacillales</taxon>
        <taxon>Lactobacillaceae</taxon>
        <taxon>Lactobacillus</taxon>
    </lineage>
</organism>
<dbReference type="CDD" id="cd12218">
    <property type="entry name" value="Csn2"/>
    <property type="match status" value="1"/>
</dbReference>
<dbReference type="InterPro" id="IPR010146">
    <property type="entry name" value="CRISPR-assoc_prot_Csn2-typ"/>
</dbReference>